<dbReference type="InterPro" id="IPR011335">
    <property type="entry name" value="Restrct_endonuc-II-like"/>
</dbReference>
<dbReference type="AlphaFoldDB" id="A0AAV0ASU1"/>
<keyword evidence="10 14" id="KW-0233">DNA recombination</keyword>
<dbReference type="FunFam" id="1.10.150.110:FF:000001">
    <property type="entry name" value="Putative Crossover junction endonuclease MUS81"/>
    <property type="match status" value="1"/>
</dbReference>
<evidence type="ECO:0000256" key="14">
    <source>
        <dbReference type="RuleBase" id="RU369042"/>
    </source>
</evidence>
<keyword evidence="17" id="KW-1185">Reference proteome</keyword>
<evidence type="ECO:0000256" key="8">
    <source>
        <dbReference type="ARBA" id="ARBA00022801"/>
    </source>
</evidence>
<dbReference type="InterPro" id="IPR027421">
    <property type="entry name" value="DNA_pol_lamdba_lyase_dom_sf"/>
</dbReference>
<dbReference type="GO" id="GO:0031573">
    <property type="term" value="P:mitotic intra-S DNA damage checkpoint signaling"/>
    <property type="evidence" value="ECO:0007669"/>
    <property type="project" value="TreeGrafter"/>
</dbReference>
<dbReference type="FunFam" id="3.40.50.10130:FF:000003">
    <property type="entry name" value="Crossover junction endonuclease MUS81"/>
    <property type="match status" value="1"/>
</dbReference>
<keyword evidence="4 14" id="KW-0540">Nuclease</keyword>
<dbReference type="Pfam" id="PF02732">
    <property type="entry name" value="ERCC4"/>
    <property type="match status" value="1"/>
</dbReference>
<feature type="domain" description="ERCC4" evidence="15">
    <location>
        <begin position="305"/>
        <end position="409"/>
    </location>
</feature>
<evidence type="ECO:0000256" key="12">
    <source>
        <dbReference type="ARBA" id="ARBA00023242"/>
    </source>
</evidence>
<dbReference type="EMBL" id="CALTRL010001077">
    <property type="protein sequence ID" value="CAH7670861.1"/>
    <property type="molecule type" value="Genomic_DNA"/>
</dbReference>
<dbReference type="Gene3D" id="1.10.150.670">
    <property type="entry name" value="Crossover junction endonuclease EME1, DNA-binding domain"/>
    <property type="match status" value="1"/>
</dbReference>
<dbReference type="InterPro" id="IPR036388">
    <property type="entry name" value="WH-like_DNA-bd_sf"/>
</dbReference>
<keyword evidence="13" id="KW-0469">Meiosis</keyword>
<keyword evidence="5 14" id="KW-0479">Metal-binding</keyword>
<dbReference type="GO" id="GO:0005634">
    <property type="term" value="C:nucleus"/>
    <property type="evidence" value="ECO:0007669"/>
    <property type="project" value="UniProtKB-SubCell"/>
</dbReference>
<evidence type="ECO:0000256" key="13">
    <source>
        <dbReference type="ARBA" id="ARBA00023254"/>
    </source>
</evidence>
<dbReference type="InterPro" id="IPR047417">
    <property type="entry name" value="WHD_MUS81"/>
</dbReference>
<comment type="similarity">
    <text evidence="3 14">Belongs to the XPF family.</text>
</comment>
<dbReference type="GO" id="GO:0046872">
    <property type="term" value="F:metal ion binding"/>
    <property type="evidence" value="ECO:0007669"/>
    <property type="project" value="UniProtKB-UniRule"/>
</dbReference>
<keyword evidence="9 14" id="KW-0460">Magnesium</keyword>
<comment type="caution">
    <text evidence="16">The sequence shown here is derived from an EMBL/GenBank/DDBJ whole genome shotgun (WGS) entry which is preliminary data.</text>
</comment>
<comment type="cofactor">
    <cofactor evidence="1 14">
        <name>Mg(2+)</name>
        <dbReference type="ChEBI" id="CHEBI:18420"/>
    </cofactor>
</comment>
<evidence type="ECO:0000259" key="15">
    <source>
        <dbReference type="SMART" id="SM00891"/>
    </source>
</evidence>
<dbReference type="SUPFAM" id="SSF52980">
    <property type="entry name" value="Restriction endonuclease-like"/>
    <property type="match status" value="1"/>
</dbReference>
<dbReference type="GO" id="GO:0048476">
    <property type="term" value="C:Holliday junction resolvase complex"/>
    <property type="evidence" value="ECO:0007669"/>
    <property type="project" value="UniProtKB-UniRule"/>
</dbReference>
<dbReference type="Proteomes" id="UP001153365">
    <property type="component" value="Unassembled WGS sequence"/>
</dbReference>
<keyword evidence="11 14" id="KW-0234">DNA repair</keyword>
<evidence type="ECO:0000256" key="3">
    <source>
        <dbReference type="ARBA" id="ARBA00010015"/>
    </source>
</evidence>
<dbReference type="PANTHER" id="PTHR13451">
    <property type="entry name" value="CLASS II CROSSOVER JUNCTION ENDONUCLEASE MUS81"/>
    <property type="match status" value="1"/>
</dbReference>
<accession>A0AAV0ASU1</accession>
<evidence type="ECO:0000256" key="10">
    <source>
        <dbReference type="ARBA" id="ARBA00023172"/>
    </source>
</evidence>
<dbReference type="Gene3D" id="1.10.150.110">
    <property type="entry name" value="DNA polymerase beta, N-terminal domain-like"/>
    <property type="match status" value="1"/>
</dbReference>
<evidence type="ECO:0000256" key="2">
    <source>
        <dbReference type="ARBA" id="ARBA00004123"/>
    </source>
</evidence>
<evidence type="ECO:0000256" key="7">
    <source>
        <dbReference type="ARBA" id="ARBA00022763"/>
    </source>
</evidence>
<dbReference type="GO" id="GO:0006308">
    <property type="term" value="P:DNA catabolic process"/>
    <property type="evidence" value="ECO:0007669"/>
    <property type="project" value="UniProtKB-UniRule"/>
</dbReference>
<dbReference type="GO" id="GO:0031297">
    <property type="term" value="P:replication fork processing"/>
    <property type="evidence" value="ECO:0007669"/>
    <property type="project" value="UniProtKB-ARBA"/>
</dbReference>
<comment type="function">
    <text evidence="14">Interacts with EME1 to form a DNA structure-specific endonuclease with substrate preference for branched DNA structures with a 5'-end at the branch nick. Typical substrates include 3'-flap structures, D-loops, replication forks and nicked Holliday junctions. May be required in mitosis for the processing of stalled or collapsed replication fork intermediates. May be required in meiosis for the repair of meiosis-specific double strand breaks subsequent to single-end invasion (SEI).</text>
</comment>
<dbReference type="SMART" id="SM00891">
    <property type="entry name" value="ERCC4"/>
    <property type="match status" value="1"/>
</dbReference>
<evidence type="ECO:0000256" key="11">
    <source>
        <dbReference type="ARBA" id="ARBA00023204"/>
    </source>
</evidence>
<dbReference type="CDD" id="cd20074">
    <property type="entry name" value="XPF_nuclease_Mus81"/>
    <property type="match status" value="1"/>
</dbReference>
<evidence type="ECO:0000256" key="9">
    <source>
        <dbReference type="ARBA" id="ARBA00022842"/>
    </source>
</evidence>
<dbReference type="InterPro" id="IPR010996">
    <property type="entry name" value="HHH_MUS81"/>
</dbReference>
<keyword evidence="12 14" id="KW-0539">Nucleus</keyword>
<keyword evidence="8 14" id="KW-0378">Hydrolase</keyword>
<keyword evidence="7 14" id="KW-0227">DNA damage</keyword>
<dbReference type="GO" id="GO:0003677">
    <property type="term" value="F:DNA binding"/>
    <property type="evidence" value="ECO:0007669"/>
    <property type="project" value="UniProtKB-UniRule"/>
</dbReference>
<comment type="subunit">
    <text evidence="14">Interacts with EME1.</text>
</comment>
<name>A0AAV0ASU1_PHAPC</name>
<evidence type="ECO:0000256" key="5">
    <source>
        <dbReference type="ARBA" id="ARBA00022723"/>
    </source>
</evidence>
<evidence type="ECO:0000256" key="4">
    <source>
        <dbReference type="ARBA" id="ARBA00022722"/>
    </source>
</evidence>
<dbReference type="GO" id="GO:0008821">
    <property type="term" value="F:crossover junction DNA endonuclease activity"/>
    <property type="evidence" value="ECO:0007669"/>
    <property type="project" value="UniProtKB-UniRule"/>
</dbReference>
<dbReference type="SUPFAM" id="SSF47802">
    <property type="entry name" value="DNA polymerase beta, N-terminal domain-like"/>
    <property type="match status" value="1"/>
</dbReference>
<evidence type="ECO:0000256" key="6">
    <source>
        <dbReference type="ARBA" id="ARBA00022759"/>
    </source>
</evidence>
<dbReference type="PANTHER" id="PTHR13451:SF0">
    <property type="entry name" value="CROSSOVER JUNCTION ENDONUCLEASE MUS81"/>
    <property type="match status" value="1"/>
</dbReference>
<dbReference type="Gene3D" id="3.40.50.10130">
    <property type="match status" value="1"/>
</dbReference>
<dbReference type="GO" id="GO:0048257">
    <property type="term" value="F:3'-flap endonuclease activity"/>
    <property type="evidence" value="ECO:0007669"/>
    <property type="project" value="TreeGrafter"/>
</dbReference>
<dbReference type="InterPro" id="IPR006166">
    <property type="entry name" value="ERCC4_domain"/>
</dbReference>
<dbReference type="InterPro" id="IPR033309">
    <property type="entry name" value="Mus81"/>
</dbReference>
<organism evidence="16 17">
    <name type="scientific">Phakopsora pachyrhizi</name>
    <name type="common">Asian soybean rust disease fungus</name>
    <dbReference type="NCBI Taxonomy" id="170000"/>
    <lineage>
        <taxon>Eukaryota</taxon>
        <taxon>Fungi</taxon>
        <taxon>Dikarya</taxon>
        <taxon>Basidiomycota</taxon>
        <taxon>Pucciniomycotina</taxon>
        <taxon>Pucciniomycetes</taxon>
        <taxon>Pucciniales</taxon>
        <taxon>Phakopsoraceae</taxon>
        <taxon>Phakopsora</taxon>
    </lineage>
</organism>
<dbReference type="InterPro" id="IPR042530">
    <property type="entry name" value="EME1/EME2_C"/>
</dbReference>
<dbReference type="InterPro" id="IPR047416">
    <property type="entry name" value="XPF_nuclease_Mus81"/>
</dbReference>
<evidence type="ECO:0000256" key="1">
    <source>
        <dbReference type="ARBA" id="ARBA00001946"/>
    </source>
</evidence>
<dbReference type="CDD" id="cd21036">
    <property type="entry name" value="WH_MUS81"/>
    <property type="match status" value="1"/>
</dbReference>
<dbReference type="Pfam" id="PF14716">
    <property type="entry name" value="HHH_8"/>
    <property type="match status" value="1"/>
</dbReference>
<reference evidence="16" key="1">
    <citation type="submission" date="2022-06" db="EMBL/GenBank/DDBJ databases">
        <authorList>
            <consortium name="SYNGENTA / RWTH Aachen University"/>
        </authorList>
    </citation>
    <scope>NUCLEOTIDE SEQUENCE</scope>
</reference>
<evidence type="ECO:0000313" key="16">
    <source>
        <dbReference type="EMBL" id="CAH7670861.1"/>
    </source>
</evidence>
<comment type="subcellular location">
    <subcellularLocation>
        <location evidence="2 14">Nucleus</location>
    </subcellularLocation>
</comment>
<protein>
    <recommendedName>
        <fullName evidence="14">Crossover junction endonuclease MUS81</fullName>
        <ecNumber evidence="14">3.1.22.-</ecNumber>
    </recommendedName>
</protein>
<dbReference type="Gene3D" id="1.10.10.10">
    <property type="entry name" value="Winged helix-like DNA-binding domain superfamily/Winged helix DNA-binding domain"/>
    <property type="match status" value="1"/>
</dbReference>
<evidence type="ECO:0000313" key="17">
    <source>
        <dbReference type="Proteomes" id="UP001153365"/>
    </source>
</evidence>
<sequence length="567" mass="64643">MASKKELPNSLWAKWILEAADKAADKNPQASKTYSRASRSIKNYSVKLNHPNDALALNGVGPKVVKIITEKLKQWCTQQNAEFPHQVVFFLFSIKPLGEENKSQKKSASVKIGKSIATKKRSIEAQPSGSDFKKVKRWKPNRRDAAWGILVAMRSLYGIESASRYICKDTIIKCAEKYCDYSYSAPHGNSTNRTQWHSGKLLRHRLISLHEAQRPRKYFLTDTGFKLSTSLATEESIPNLESASQDFMQRVQADAPSPFKAALDDRFNTETNQPTVQPSPCGNLVPSIVDNVQPKVWKAGSYTIELILDNREVSSATDRDGLFKHCRSTLQKSQGGQCKAHQRALAVGDALWIAVHKETGKEVVLDSIVERKRIDDLCSSITDSRFHEQKARLKNSGLKDCIYLIESSQSRANSEKFEQQKIRTSKAELMVLNNCHLHITNHWKQSAEYLAMRTGVLQEIHQNMDLALIPDDYIERSTYLPLLSALRKRHPNEYWVVSYEVFDSLNDKSANLTVKDIWARMIYRINGMSVEKVSEFVTRWPTPRLFWMSSITKKIIKMPQVLQPRRT</sequence>
<gene>
    <name evidence="16" type="ORF">PPACK8108_LOCUS5603</name>
</gene>
<dbReference type="GO" id="GO:0000727">
    <property type="term" value="P:double-strand break repair via break-induced replication"/>
    <property type="evidence" value="ECO:0007669"/>
    <property type="project" value="UniProtKB-UniRule"/>
</dbReference>
<dbReference type="GO" id="GO:0000712">
    <property type="term" value="P:resolution of meiotic recombination intermediates"/>
    <property type="evidence" value="ECO:0007669"/>
    <property type="project" value="TreeGrafter"/>
</dbReference>
<keyword evidence="6 14" id="KW-0255">Endonuclease</keyword>
<dbReference type="EC" id="3.1.22.-" evidence="14"/>
<proteinExistence type="inferred from homology"/>